<keyword evidence="3" id="KW-0812">Transmembrane</keyword>
<gene>
    <name evidence="5" type="ORF">CFN03_02465</name>
</gene>
<feature type="domain" description="EamA" evidence="4">
    <location>
        <begin position="150"/>
        <end position="283"/>
    </location>
</feature>
<feature type="transmembrane region" description="Helical" evidence="3">
    <location>
        <begin position="37"/>
        <end position="54"/>
    </location>
</feature>
<dbReference type="EMBL" id="NPEZ01000001">
    <property type="protein sequence ID" value="OZT78664.1"/>
    <property type="molecule type" value="Genomic_DNA"/>
</dbReference>
<feature type="transmembrane region" description="Helical" evidence="3">
    <location>
        <begin position="180"/>
        <end position="200"/>
    </location>
</feature>
<feature type="domain" description="EamA" evidence="4">
    <location>
        <begin position="7"/>
        <end position="137"/>
    </location>
</feature>
<comment type="subcellular location">
    <subcellularLocation>
        <location evidence="1">Endomembrane system</location>
        <topology evidence="1">Multi-pass membrane protein</topology>
    </subcellularLocation>
</comment>
<evidence type="ECO:0000313" key="6">
    <source>
        <dbReference type="Proteomes" id="UP000216682"/>
    </source>
</evidence>
<dbReference type="PANTHER" id="PTHR22911">
    <property type="entry name" value="ACYL-MALONYL CONDENSING ENZYME-RELATED"/>
    <property type="match status" value="1"/>
</dbReference>
<feature type="transmembrane region" description="Helical" evidence="3">
    <location>
        <begin position="212"/>
        <end position="233"/>
    </location>
</feature>
<dbReference type="AlphaFoldDB" id="A0A265EAR4"/>
<comment type="similarity">
    <text evidence="2">Belongs to the EamA transporter family.</text>
</comment>
<keyword evidence="3" id="KW-1133">Transmembrane helix</keyword>
<feature type="transmembrane region" description="Helical" evidence="3">
    <location>
        <begin position="66"/>
        <end position="84"/>
    </location>
</feature>
<feature type="transmembrane region" description="Helical" evidence="3">
    <location>
        <begin position="240"/>
        <end position="260"/>
    </location>
</feature>
<evidence type="ECO:0000256" key="1">
    <source>
        <dbReference type="ARBA" id="ARBA00004127"/>
    </source>
</evidence>
<feature type="transmembrane region" description="Helical" evidence="3">
    <location>
        <begin position="147"/>
        <end position="168"/>
    </location>
</feature>
<dbReference type="PANTHER" id="PTHR22911:SF76">
    <property type="entry name" value="EAMA DOMAIN-CONTAINING PROTEIN"/>
    <property type="match status" value="1"/>
</dbReference>
<organism evidence="5 6">
    <name type="scientific">Salinicoccus roseus</name>
    <dbReference type="NCBI Taxonomy" id="45670"/>
    <lineage>
        <taxon>Bacteria</taxon>
        <taxon>Bacillati</taxon>
        <taxon>Bacillota</taxon>
        <taxon>Bacilli</taxon>
        <taxon>Bacillales</taxon>
        <taxon>Staphylococcaceae</taxon>
        <taxon>Salinicoccus</taxon>
    </lineage>
</organism>
<accession>A0A265EAR4</accession>
<dbReference type="Proteomes" id="UP000216682">
    <property type="component" value="Unassembled WGS sequence"/>
</dbReference>
<keyword evidence="3" id="KW-0472">Membrane</keyword>
<evidence type="ECO:0000259" key="4">
    <source>
        <dbReference type="Pfam" id="PF00892"/>
    </source>
</evidence>
<evidence type="ECO:0000313" key="5">
    <source>
        <dbReference type="EMBL" id="OZT78664.1"/>
    </source>
</evidence>
<evidence type="ECO:0000256" key="3">
    <source>
        <dbReference type="SAM" id="Phobius"/>
    </source>
</evidence>
<evidence type="ECO:0000256" key="2">
    <source>
        <dbReference type="ARBA" id="ARBA00007362"/>
    </source>
</evidence>
<comment type="caution">
    <text evidence="5">The sequence shown here is derived from an EMBL/GenBank/DDBJ whole genome shotgun (WGS) entry which is preliminary data.</text>
</comment>
<feature type="transmembrane region" description="Helical" evidence="3">
    <location>
        <begin position="121"/>
        <end position="141"/>
    </location>
</feature>
<protein>
    <submittedName>
        <fullName evidence="5">EamA family transporter</fullName>
    </submittedName>
</protein>
<dbReference type="InterPro" id="IPR037185">
    <property type="entry name" value="EmrE-like"/>
</dbReference>
<dbReference type="SUPFAM" id="SSF103481">
    <property type="entry name" value="Multidrug resistance efflux transporter EmrE"/>
    <property type="match status" value="2"/>
</dbReference>
<reference evidence="5 6" key="1">
    <citation type="submission" date="2017-07" db="EMBL/GenBank/DDBJ databases">
        <title>Shotgun whole genome sequences of three halophilic bacterial isolates.</title>
        <authorList>
            <person name="Pozzo T."/>
            <person name="Higdon S.M."/>
            <person name="Quillaguaman J."/>
        </authorList>
    </citation>
    <scope>NUCLEOTIDE SEQUENCE [LARGE SCALE GENOMIC DNA]</scope>
    <source>
        <strain evidence="5 6">BU-1</strain>
    </source>
</reference>
<feature type="transmembrane region" description="Helical" evidence="3">
    <location>
        <begin position="96"/>
        <end position="114"/>
    </location>
</feature>
<sequence length="299" mass="33443">MIMRKLVVILLIISVICIAFAAIFVKLSEAPASIISMYRMLFASILLTPIVFKYRRELMKPTRREWGALTIAGLFLAMHFGFWFESLKLTSVASSTVILALQPIIAMVGAYLVYREKVSGRVAFSVCISFFGVILISWGDFSFTDLSAITGNILSFLGAIAVVCYFMIGQNSVRNLTHWVYSFIVFSIAGGFLLIYNIVTQTDLAGYPPREWLLFILLAIFPTIAHVIFNYLLNEVSPTTVSMAMLLEPVGASILAFFLLSEYLGIYQITGGIIVLFGVYFFLMSQRKRRSIEDGPGYD</sequence>
<dbReference type="RefSeq" id="WP_094906043.1">
    <property type="nucleotide sequence ID" value="NZ_NPEZ01000001.1"/>
</dbReference>
<dbReference type="GO" id="GO:0016020">
    <property type="term" value="C:membrane"/>
    <property type="evidence" value="ECO:0007669"/>
    <property type="project" value="InterPro"/>
</dbReference>
<proteinExistence type="inferred from homology"/>
<dbReference type="Pfam" id="PF00892">
    <property type="entry name" value="EamA"/>
    <property type="match status" value="2"/>
</dbReference>
<dbReference type="InterPro" id="IPR000620">
    <property type="entry name" value="EamA_dom"/>
</dbReference>
<name>A0A265EAR4_9STAP</name>
<feature type="transmembrane region" description="Helical" evidence="3">
    <location>
        <begin position="266"/>
        <end position="283"/>
    </location>
</feature>